<feature type="non-terminal residue" evidence="1">
    <location>
        <position position="54"/>
    </location>
</feature>
<gene>
    <name evidence="1" type="ORF">GMARGA_LOCUS35948</name>
</gene>
<feature type="non-terminal residue" evidence="1">
    <location>
        <position position="1"/>
    </location>
</feature>
<evidence type="ECO:0000313" key="2">
    <source>
        <dbReference type="Proteomes" id="UP000789901"/>
    </source>
</evidence>
<sequence>TTTHCPLFSVRDELITLAKSVFIFCEMIEWNNFALSLNTQLYAETNTPSTSGNK</sequence>
<comment type="caution">
    <text evidence="1">The sequence shown here is derived from an EMBL/GenBank/DDBJ whole genome shotgun (WGS) entry which is preliminary data.</text>
</comment>
<dbReference type="EMBL" id="CAJVQB010068794">
    <property type="protein sequence ID" value="CAG8842371.1"/>
    <property type="molecule type" value="Genomic_DNA"/>
</dbReference>
<evidence type="ECO:0000313" key="1">
    <source>
        <dbReference type="EMBL" id="CAG8842371.1"/>
    </source>
</evidence>
<accession>A0ABN7WWA6</accession>
<keyword evidence="2" id="KW-1185">Reference proteome</keyword>
<organism evidence="1 2">
    <name type="scientific">Gigaspora margarita</name>
    <dbReference type="NCBI Taxonomy" id="4874"/>
    <lineage>
        <taxon>Eukaryota</taxon>
        <taxon>Fungi</taxon>
        <taxon>Fungi incertae sedis</taxon>
        <taxon>Mucoromycota</taxon>
        <taxon>Glomeromycotina</taxon>
        <taxon>Glomeromycetes</taxon>
        <taxon>Diversisporales</taxon>
        <taxon>Gigasporaceae</taxon>
        <taxon>Gigaspora</taxon>
    </lineage>
</organism>
<proteinExistence type="predicted"/>
<protein>
    <submittedName>
        <fullName evidence="1">39905_t:CDS:1</fullName>
    </submittedName>
</protein>
<reference evidence="1 2" key="1">
    <citation type="submission" date="2021-06" db="EMBL/GenBank/DDBJ databases">
        <authorList>
            <person name="Kallberg Y."/>
            <person name="Tangrot J."/>
            <person name="Rosling A."/>
        </authorList>
    </citation>
    <scope>NUCLEOTIDE SEQUENCE [LARGE SCALE GENOMIC DNA]</scope>
    <source>
        <strain evidence="1 2">120-4 pot B 10/14</strain>
    </source>
</reference>
<dbReference type="Proteomes" id="UP000789901">
    <property type="component" value="Unassembled WGS sequence"/>
</dbReference>
<name>A0ABN7WWA6_GIGMA</name>